<proteinExistence type="predicted"/>
<keyword evidence="2" id="KW-1185">Reference proteome</keyword>
<evidence type="ECO:0000313" key="1">
    <source>
        <dbReference type="EMBL" id="KAK4002797.1"/>
    </source>
</evidence>
<dbReference type="Proteomes" id="UP001234178">
    <property type="component" value="Unassembled WGS sequence"/>
</dbReference>
<sequence>MAAAAAAAAANISDDRGEMEIFSFLPICPVSSRDWCRHRRSFLNRETKELVYARDVERAEDKIHEPYDFPLFTLYHVLEGRNNKASTTGLVTATTAKCARKRGVT</sequence>
<protein>
    <submittedName>
        <fullName evidence="1">Uncharacterized protein</fullName>
    </submittedName>
</protein>
<dbReference type="EMBL" id="JAOYFB010000001">
    <property type="protein sequence ID" value="KAK4002797.1"/>
    <property type="molecule type" value="Genomic_DNA"/>
</dbReference>
<comment type="caution">
    <text evidence="1">The sequence shown here is derived from an EMBL/GenBank/DDBJ whole genome shotgun (WGS) entry which is preliminary data.</text>
</comment>
<name>A0ABQ9YQ95_9CRUS</name>
<gene>
    <name evidence="1" type="ORF">OUZ56_004599</name>
</gene>
<accession>A0ABQ9YQ95</accession>
<reference evidence="1 2" key="1">
    <citation type="journal article" date="2023" name="Nucleic Acids Res.">
        <title>The hologenome of Daphnia magna reveals possible DNA methylation and microbiome-mediated evolution of the host genome.</title>
        <authorList>
            <person name="Chaturvedi A."/>
            <person name="Li X."/>
            <person name="Dhandapani V."/>
            <person name="Marshall H."/>
            <person name="Kissane S."/>
            <person name="Cuenca-Cambronero M."/>
            <person name="Asole G."/>
            <person name="Calvet F."/>
            <person name="Ruiz-Romero M."/>
            <person name="Marangio P."/>
            <person name="Guigo R."/>
            <person name="Rago D."/>
            <person name="Mirbahai L."/>
            <person name="Eastwood N."/>
            <person name="Colbourne J.K."/>
            <person name="Zhou J."/>
            <person name="Mallon E."/>
            <person name="Orsini L."/>
        </authorList>
    </citation>
    <scope>NUCLEOTIDE SEQUENCE [LARGE SCALE GENOMIC DNA]</scope>
    <source>
        <strain evidence="1">LRV0_1</strain>
    </source>
</reference>
<evidence type="ECO:0000313" key="2">
    <source>
        <dbReference type="Proteomes" id="UP001234178"/>
    </source>
</evidence>
<organism evidence="1 2">
    <name type="scientific">Daphnia magna</name>
    <dbReference type="NCBI Taxonomy" id="35525"/>
    <lineage>
        <taxon>Eukaryota</taxon>
        <taxon>Metazoa</taxon>
        <taxon>Ecdysozoa</taxon>
        <taxon>Arthropoda</taxon>
        <taxon>Crustacea</taxon>
        <taxon>Branchiopoda</taxon>
        <taxon>Diplostraca</taxon>
        <taxon>Cladocera</taxon>
        <taxon>Anomopoda</taxon>
        <taxon>Daphniidae</taxon>
        <taxon>Daphnia</taxon>
    </lineage>
</organism>